<dbReference type="RefSeq" id="WP_184256373.1">
    <property type="nucleotide sequence ID" value="NZ_JACHIH010000007.1"/>
</dbReference>
<evidence type="ECO:0000313" key="3">
    <source>
        <dbReference type="EMBL" id="MBB5046976.1"/>
    </source>
</evidence>
<proteinExistence type="predicted"/>
<dbReference type="AlphaFoldDB" id="A0A7W7Z2V5"/>
<protein>
    <submittedName>
        <fullName evidence="3">Uncharacterized protein</fullName>
    </submittedName>
</protein>
<reference evidence="3 4" key="1">
    <citation type="submission" date="2020-08" db="EMBL/GenBank/DDBJ databases">
        <title>Genomic Encyclopedia of Type Strains, Phase IV (KMG-IV): sequencing the most valuable type-strain genomes for metagenomic binning, comparative biology and taxonomic classification.</title>
        <authorList>
            <person name="Goeker M."/>
        </authorList>
    </citation>
    <scope>NUCLEOTIDE SEQUENCE [LARGE SCALE GENOMIC DNA]</scope>
    <source>
        <strain evidence="3 4">DSM 12706</strain>
    </source>
</reference>
<feature type="region of interest" description="Disordered" evidence="1">
    <location>
        <begin position="122"/>
        <end position="144"/>
    </location>
</feature>
<keyword evidence="2" id="KW-0472">Membrane</keyword>
<name>A0A7W7Z2V5_9BRAD</name>
<keyword evidence="2" id="KW-0812">Transmembrane</keyword>
<accession>A0A7W7Z2V5</accession>
<evidence type="ECO:0000256" key="2">
    <source>
        <dbReference type="SAM" id="Phobius"/>
    </source>
</evidence>
<dbReference type="EMBL" id="JACHIH010000007">
    <property type="protein sequence ID" value="MBB5046976.1"/>
    <property type="molecule type" value="Genomic_DNA"/>
</dbReference>
<gene>
    <name evidence="3" type="ORF">HNR60_001725</name>
</gene>
<keyword evidence="4" id="KW-1185">Reference proteome</keyword>
<evidence type="ECO:0000313" key="4">
    <source>
        <dbReference type="Proteomes" id="UP000542353"/>
    </source>
</evidence>
<evidence type="ECO:0000256" key="1">
    <source>
        <dbReference type="SAM" id="MobiDB-lite"/>
    </source>
</evidence>
<sequence length="223" mass="25062">MEAVTHFMQGVFTVIGIVALITFGRAYIRSCEASKDASAKTHDYTRRYWSHDYTFDPIENGMRGRMSGWGSGIRDGDYIILACGNGHTRYRVQKIRYQSDPSDMWFADVVFSPRPRKVAGGYTGNSGALRPLRPPAAARSRRRRRWSKSGLRIQEAVMPAIYKTFEVVFSRSEIQEILTERARAILGSKITGPRAVVLNRVEDVEGGATVKITIDSVKNRPPC</sequence>
<comment type="caution">
    <text evidence="3">The sequence shown here is derived from an EMBL/GenBank/DDBJ whole genome shotgun (WGS) entry which is preliminary data.</text>
</comment>
<organism evidence="3 4">
    <name type="scientific">Rhodopseudomonas rhenobacensis</name>
    <dbReference type="NCBI Taxonomy" id="87461"/>
    <lineage>
        <taxon>Bacteria</taxon>
        <taxon>Pseudomonadati</taxon>
        <taxon>Pseudomonadota</taxon>
        <taxon>Alphaproteobacteria</taxon>
        <taxon>Hyphomicrobiales</taxon>
        <taxon>Nitrobacteraceae</taxon>
        <taxon>Rhodopseudomonas</taxon>
    </lineage>
</organism>
<feature type="transmembrane region" description="Helical" evidence="2">
    <location>
        <begin position="6"/>
        <end position="28"/>
    </location>
</feature>
<dbReference type="Proteomes" id="UP000542353">
    <property type="component" value="Unassembled WGS sequence"/>
</dbReference>
<keyword evidence="2" id="KW-1133">Transmembrane helix</keyword>
<feature type="compositionally biased region" description="Low complexity" evidence="1">
    <location>
        <begin position="129"/>
        <end position="138"/>
    </location>
</feature>